<name>A0A2H0X0U5_9BACT</name>
<dbReference type="Gene3D" id="3.30.1360.40">
    <property type="match status" value="1"/>
</dbReference>
<dbReference type="HAMAP" id="MF_01897">
    <property type="entry name" value="GyrA"/>
    <property type="match status" value="1"/>
</dbReference>
<feature type="domain" description="Topo IIA-type catalytic" evidence="11">
    <location>
        <begin position="65"/>
        <end position="562"/>
    </location>
</feature>
<evidence type="ECO:0000256" key="9">
    <source>
        <dbReference type="HAMAP-Rule" id="MF_01897"/>
    </source>
</evidence>
<evidence type="ECO:0000256" key="1">
    <source>
        <dbReference type="ARBA" id="ARBA00000185"/>
    </source>
</evidence>
<comment type="subunit">
    <text evidence="8">Heterotetramer composed of ParC and ParE.</text>
</comment>
<dbReference type="GO" id="GO:0005737">
    <property type="term" value="C:cytoplasm"/>
    <property type="evidence" value="ECO:0007669"/>
    <property type="project" value="UniProtKB-SubCell"/>
</dbReference>
<dbReference type="InterPro" id="IPR013758">
    <property type="entry name" value="Topo_IIA_A/C_ab"/>
</dbReference>
<dbReference type="GO" id="GO:0009330">
    <property type="term" value="C:DNA topoisomerase type II (double strand cut, ATP-hydrolyzing) complex"/>
    <property type="evidence" value="ECO:0007669"/>
    <property type="project" value="TreeGrafter"/>
</dbReference>
<dbReference type="Gene3D" id="1.10.268.10">
    <property type="entry name" value="Topoisomerase, domain 3"/>
    <property type="match status" value="1"/>
</dbReference>
<dbReference type="PANTHER" id="PTHR43493:SF5">
    <property type="entry name" value="DNA GYRASE SUBUNIT A, CHLOROPLASTIC_MITOCHONDRIAL"/>
    <property type="match status" value="1"/>
</dbReference>
<gene>
    <name evidence="9" type="primary">gyrA</name>
    <name evidence="12" type="ORF">COT54_02660</name>
</gene>
<dbReference type="FunFam" id="2.120.10.90:FF:000005">
    <property type="entry name" value="DNA topoisomerase 4 subunit A"/>
    <property type="match status" value="1"/>
</dbReference>
<evidence type="ECO:0000313" key="13">
    <source>
        <dbReference type="Proteomes" id="UP000229574"/>
    </source>
</evidence>
<dbReference type="InterPro" id="IPR050220">
    <property type="entry name" value="Type_II_DNA_Topoisomerases"/>
</dbReference>
<dbReference type="GO" id="GO:0034335">
    <property type="term" value="F:DNA negative supercoiling activity"/>
    <property type="evidence" value="ECO:0007669"/>
    <property type="project" value="UniProtKB-ARBA"/>
</dbReference>
<organism evidence="12 13">
    <name type="scientific">Candidatus Collierbacteria bacterium CG09_land_8_20_14_0_10_46_12</name>
    <dbReference type="NCBI Taxonomy" id="1974533"/>
    <lineage>
        <taxon>Bacteria</taxon>
        <taxon>Candidatus Collieribacteriota</taxon>
    </lineage>
</organism>
<protein>
    <recommendedName>
        <fullName evidence="9">DNA gyrase subunit A</fullName>
        <ecNumber evidence="9">5.6.2.2</ecNumber>
    </recommendedName>
</protein>
<keyword evidence="7 9" id="KW-0413">Isomerase</keyword>
<dbReference type="Gene3D" id="3.90.199.10">
    <property type="entry name" value="Topoisomerase II, domain 5"/>
    <property type="match status" value="1"/>
</dbReference>
<dbReference type="InterPro" id="IPR013757">
    <property type="entry name" value="Topo_IIA_A_a_sf"/>
</dbReference>
<dbReference type="PANTHER" id="PTHR43493">
    <property type="entry name" value="DNA GYRASE/TOPOISOMERASE SUBUNIT A"/>
    <property type="match status" value="1"/>
</dbReference>
<comment type="subcellular location">
    <subcellularLocation>
        <location evidence="9">Cytoplasm</location>
    </subcellularLocation>
</comment>
<dbReference type="GO" id="GO:0005694">
    <property type="term" value="C:chromosome"/>
    <property type="evidence" value="ECO:0007669"/>
    <property type="project" value="InterPro"/>
</dbReference>
<evidence type="ECO:0000256" key="10">
    <source>
        <dbReference type="PROSITE-ProRule" id="PRU01384"/>
    </source>
</evidence>
<dbReference type="GO" id="GO:0003677">
    <property type="term" value="F:DNA binding"/>
    <property type="evidence" value="ECO:0007669"/>
    <property type="project" value="UniProtKB-UniRule"/>
</dbReference>
<dbReference type="InterPro" id="IPR002205">
    <property type="entry name" value="Topo_IIA_dom_A"/>
</dbReference>
<dbReference type="NCBIfam" id="NF004043">
    <property type="entry name" value="PRK05560.1"/>
    <property type="match status" value="1"/>
</dbReference>
<keyword evidence="5 9" id="KW-0799">Topoisomerase</keyword>
<dbReference type="SUPFAM" id="SSF101904">
    <property type="entry name" value="GyrA/ParC C-terminal domain-like"/>
    <property type="match status" value="1"/>
</dbReference>
<dbReference type="FunFam" id="1.10.268.10:FF:000001">
    <property type="entry name" value="DNA gyrase subunit A"/>
    <property type="match status" value="1"/>
</dbReference>
<evidence type="ECO:0000313" key="12">
    <source>
        <dbReference type="EMBL" id="PIS17809.1"/>
    </source>
</evidence>
<comment type="catalytic activity">
    <reaction evidence="1 9 10">
        <text>ATP-dependent breakage, passage and rejoining of double-stranded DNA.</text>
        <dbReference type="EC" id="5.6.2.2"/>
    </reaction>
</comment>
<evidence type="ECO:0000256" key="8">
    <source>
        <dbReference type="ARBA" id="ARBA00063644"/>
    </source>
</evidence>
<keyword evidence="9" id="KW-0963">Cytoplasm</keyword>
<comment type="subunit">
    <text evidence="9">Heterotetramer, composed of two GyrA and two GyrB chains. In the heterotetramer, GyrA contains the active site tyrosine that forms a transient covalent intermediate with DNA, while GyrB binds cofactors and catalyzes ATP hydrolysis.</text>
</comment>
<dbReference type="Gene3D" id="2.120.10.90">
    <property type="entry name" value="DNA gyrase/topoisomerase IV, subunit A, C-terminal"/>
    <property type="match status" value="1"/>
</dbReference>
<keyword evidence="3 9" id="KW-0547">Nucleotide-binding</keyword>
<evidence type="ECO:0000256" key="5">
    <source>
        <dbReference type="ARBA" id="ARBA00023029"/>
    </source>
</evidence>
<sequence>MTDDSILKPLDLEETDRTSFLTVGAQKPWDLEETQFGRIATVGVVDEMKKSYLDYAMSVIVSRALPDARDGLKPVHRRILYGMKELSLLPPAKFKKCARIVGEVLGKYHPHGDSAVYEALARLAQDFSMRYMLVDGQGNFGSVDGDRPAAMRYTEARLAKISGEILGDLDKETVDWIDNFDGTFQEPTVMPARLPNLLLMGSDGIAVGMATKIPTHNISEIIDAVTTLIAKGSSPVGARQASPENDADIQNIPYKNLMGDFTSEATVDDLLTHVQGPDFPTGGIIYDAQAIREVYATGKGRIITRAVAEIEETKTGKFQIIVTEIPYQVNKAKLIQRIADLVRDKKLDGISDLRDESDREGMRIVIELKKASKPKSVLNNLFKHTELQSSFPANMVALDELGTPHLMNLKTILGHYVRHRQSVIVRRSQFELKEARARIHILEGLKIALDHLDEVIKTIRASKDTDDAKASLIAKFGFSEIQAVAILDMQLRRLSALERQKIEDEYNALMVRINELLALLKDPKAILSTIVKELADLKEIYGDPRKTKVIKGKLGEFSEEDLVASEDNLVAITRDGYVKRMSVGTYRSQRRGGKGVVGMTTKDTDEILHMTVGNTHDFALFFTGTGKVYSMRVFELPEGSRTAKGQAIINLLNIEQGEMIQAVLTVPKDLLNDQGHFITMATRNGMIKKTPLSEYANIRNSGKIGIALRDGDELIKVEISHGQNYLILVTKGGKSIKFKETDVTATGRDTMGVKGITLKGGDAVISMETVEITPAKPSDLRRKFFREILVVTEHGLGKRTDVSEYPQQKRGGQGVKVAELSERTGDIAAVRMVTEDDEQVVITTKAAQVIKLPLKNIKVLGRSTQGVILMRPAKGDVVTSVTTLHDAEEEET</sequence>
<feature type="short sequence motif" description="GyrA-box" evidence="9">
    <location>
        <begin position="589"/>
        <end position="595"/>
    </location>
</feature>
<dbReference type="CDD" id="cd00187">
    <property type="entry name" value="TOP4c"/>
    <property type="match status" value="1"/>
</dbReference>
<dbReference type="AlphaFoldDB" id="A0A2H0X0U5"/>
<evidence type="ECO:0000256" key="2">
    <source>
        <dbReference type="ARBA" id="ARBA00008263"/>
    </source>
</evidence>
<accession>A0A2H0X0U5</accession>
<evidence type="ECO:0000259" key="11">
    <source>
        <dbReference type="PROSITE" id="PS52040"/>
    </source>
</evidence>
<dbReference type="Pfam" id="PF03989">
    <property type="entry name" value="DNA_gyraseA_C"/>
    <property type="match status" value="6"/>
</dbReference>
<reference evidence="13" key="1">
    <citation type="submission" date="2017-09" db="EMBL/GenBank/DDBJ databases">
        <title>Depth-based differentiation of microbial function through sediment-hosted aquifers and enrichment of novel symbionts in the deep terrestrial subsurface.</title>
        <authorList>
            <person name="Probst A.J."/>
            <person name="Ladd B."/>
            <person name="Jarett J.K."/>
            <person name="Geller-Mcgrath D.E."/>
            <person name="Sieber C.M.K."/>
            <person name="Emerson J.B."/>
            <person name="Anantharaman K."/>
            <person name="Thomas B.C."/>
            <person name="Malmstrom R."/>
            <person name="Stieglmeier M."/>
            <person name="Klingl A."/>
            <person name="Woyke T."/>
            <person name="Ryan C.M."/>
            <person name="Banfield J.F."/>
        </authorList>
    </citation>
    <scope>NUCLEOTIDE SEQUENCE [LARGE SCALE GENOMIC DNA]</scope>
</reference>
<dbReference type="GO" id="GO:0006261">
    <property type="term" value="P:DNA-templated DNA replication"/>
    <property type="evidence" value="ECO:0007669"/>
    <property type="project" value="UniProtKB-UniRule"/>
</dbReference>
<dbReference type="InterPro" id="IPR005743">
    <property type="entry name" value="GyrA"/>
</dbReference>
<evidence type="ECO:0000256" key="7">
    <source>
        <dbReference type="ARBA" id="ARBA00023235"/>
    </source>
</evidence>
<dbReference type="PROSITE" id="PS52040">
    <property type="entry name" value="TOPO_IIA"/>
    <property type="match status" value="1"/>
</dbReference>
<dbReference type="Proteomes" id="UP000229574">
    <property type="component" value="Unassembled WGS sequence"/>
</dbReference>
<dbReference type="SUPFAM" id="SSF56719">
    <property type="entry name" value="Type II DNA topoisomerase"/>
    <property type="match status" value="1"/>
</dbReference>
<feature type="active site" description="O-(5'-phospho-DNA)-tyrosine intermediate" evidence="9 10">
    <location>
        <position position="153"/>
    </location>
</feature>
<dbReference type="GO" id="GO:0005524">
    <property type="term" value="F:ATP binding"/>
    <property type="evidence" value="ECO:0007669"/>
    <property type="project" value="UniProtKB-UniRule"/>
</dbReference>
<dbReference type="EC" id="5.6.2.2" evidence="9"/>
<comment type="similarity">
    <text evidence="2 9">Belongs to the type II topoisomerase GyrA/ParC subunit family.</text>
</comment>
<dbReference type="InterPro" id="IPR035516">
    <property type="entry name" value="Gyrase/topoIV_suA_C"/>
</dbReference>
<comment type="caution">
    <text evidence="12">The sequence shown here is derived from an EMBL/GenBank/DDBJ whole genome shotgun (WGS) entry which is preliminary data.</text>
</comment>
<evidence type="ECO:0000256" key="4">
    <source>
        <dbReference type="ARBA" id="ARBA00022840"/>
    </source>
</evidence>
<dbReference type="InterPro" id="IPR006691">
    <property type="entry name" value="GyrA/parC_rep"/>
</dbReference>
<dbReference type="Pfam" id="PF00521">
    <property type="entry name" value="DNA_topoisoIV"/>
    <property type="match status" value="1"/>
</dbReference>
<keyword evidence="4 9" id="KW-0067">ATP-binding</keyword>
<evidence type="ECO:0000256" key="3">
    <source>
        <dbReference type="ARBA" id="ARBA00022741"/>
    </source>
</evidence>
<comment type="function">
    <text evidence="9">A type II topoisomerase that negatively supercoils closed circular double-stranded (ds) DNA in an ATP-dependent manner to modulate DNA topology and maintain chromosomes in an underwound state. Negative supercoiling favors strand separation, and DNA replication, transcription, recombination and repair, all of which involve strand separation. Also able to catalyze the interconversion of other topological isomers of dsDNA rings, including catenanes and knotted rings. Type II topoisomerases break and join 2 DNA strands simultaneously in an ATP-dependent manner.</text>
</comment>
<evidence type="ECO:0000256" key="6">
    <source>
        <dbReference type="ARBA" id="ARBA00023125"/>
    </source>
</evidence>
<dbReference type="InterPro" id="IPR013760">
    <property type="entry name" value="Topo_IIA-like_dom_sf"/>
</dbReference>
<dbReference type="GO" id="GO:0006265">
    <property type="term" value="P:DNA topological change"/>
    <property type="evidence" value="ECO:0007669"/>
    <property type="project" value="UniProtKB-UniRule"/>
</dbReference>
<keyword evidence="6 9" id="KW-0238">DNA-binding</keyword>
<proteinExistence type="inferred from homology"/>
<dbReference type="SMART" id="SM00434">
    <property type="entry name" value="TOP4c"/>
    <property type="match status" value="1"/>
</dbReference>
<comment type="miscellaneous">
    <text evidence="9">Few gyrases are as efficient as E.coli at forming negative supercoils. Not all organisms have 2 type II topoisomerases; in organisms with a single type II topoisomerase this enzyme also has to decatenate newly replicated chromosomes.</text>
</comment>
<dbReference type="EMBL" id="PEYY01000108">
    <property type="protein sequence ID" value="PIS17809.1"/>
    <property type="molecule type" value="Genomic_DNA"/>
</dbReference>
<dbReference type="FunFam" id="3.30.1360.40:FF:000002">
    <property type="entry name" value="DNA gyrase subunit A"/>
    <property type="match status" value="1"/>
</dbReference>